<reference evidence="3" key="2">
    <citation type="submission" date="2020-09" db="EMBL/GenBank/DDBJ databases">
        <authorList>
            <person name="Sun Q."/>
            <person name="Sedlacek I."/>
        </authorList>
    </citation>
    <scope>NUCLEOTIDE SEQUENCE</scope>
    <source>
        <strain evidence="3">CCM 7684</strain>
    </source>
</reference>
<comment type="similarity">
    <text evidence="1">Belongs to the UPF0065 (bug) family.</text>
</comment>
<evidence type="ECO:0000256" key="1">
    <source>
        <dbReference type="ARBA" id="ARBA00006987"/>
    </source>
</evidence>
<dbReference type="InterPro" id="IPR005064">
    <property type="entry name" value="BUG"/>
</dbReference>
<protein>
    <recommendedName>
        <fullName evidence="5">Tripartite tricarboxylate transporter substrate binding protein</fullName>
    </recommendedName>
</protein>
<dbReference type="InterPro" id="IPR042100">
    <property type="entry name" value="Bug_dom1"/>
</dbReference>
<feature type="chain" id="PRO_5035304384" description="Tripartite tricarboxylate transporter substrate binding protein" evidence="2">
    <location>
        <begin position="23"/>
        <end position="318"/>
    </location>
</feature>
<dbReference type="SUPFAM" id="SSF53850">
    <property type="entry name" value="Periplasmic binding protein-like II"/>
    <property type="match status" value="1"/>
</dbReference>
<reference evidence="3" key="1">
    <citation type="journal article" date="2014" name="Int. J. Syst. Evol. Microbiol.">
        <title>Complete genome sequence of Corynebacterium casei LMG S-19264T (=DSM 44701T), isolated from a smear-ripened cheese.</title>
        <authorList>
            <consortium name="US DOE Joint Genome Institute (JGI-PGF)"/>
            <person name="Walter F."/>
            <person name="Albersmeier A."/>
            <person name="Kalinowski J."/>
            <person name="Ruckert C."/>
        </authorList>
    </citation>
    <scope>NUCLEOTIDE SEQUENCE</scope>
    <source>
        <strain evidence="3">CCM 7684</strain>
    </source>
</reference>
<evidence type="ECO:0000313" key="3">
    <source>
        <dbReference type="EMBL" id="GGE51926.1"/>
    </source>
</evidence>
<comment type="caution">
    <text evidence="3">The sequence shown here is derived from an EMBL/GenBank/DDBJ whole genome shotgun (WGS) entry which is preliminary data.</text>
</comment>
<dbReference type="Pfam" id="PF03401">
    <property type="entry name" value="TctC"/>
    <property type="match status" value="1"/>
</dbReference>
<dbReference type="RefSeq" id="WP_188410759.1">
    <property type="nucleotide sequence ID" value="NZ_BMCP01000005.1"/>
</dbReference>
<dbReference type="PANTHER" id="PTHR42928">
    <property type="entry name" value="TRICARBOXYLATE-BINDING PROTEIN"/>
    <property type="match status" value="1"/>
</dbReference>
<keyword evidence="4" id="KW-1185">Reference proteome</keyword>
<dbReference type="PIRSF" id="PIRSF017082">
    <property type="entry name" value="YflP"/>
    <property type="match status" value="1"/>
</dbReference>
<evidence type="ECO:0008006" key="5">
    <source>
        <dbReference type="Google" id="ProtNLM"/>
    </source>
</evidence>
<dbReference type="PANTHER" id="PTHR42928:SF5">
    <property type="entry name" value="BLR1237 PROTEIN"/>
    <property type="match status" value="1"/>
</dbReference>
<dbReference type="Proteomes" id="UP000602745">
    <property type="component" value="Unassembled WGS sequence"/>
</dbReference>
<evidence type="ECO:0000256" key="2">
    <source>
        <dbReference type="SAM" id="SignalP"/>
    </source>
</evidence>
<accession>A0A8J2YLZ1</accession>
<gene>
    <name evidence="3" type="ORF">GCM10007276_31250</name>
</gene>
<dbReference type="Gene3D" id="3.40.190.10">
    <property type="entry name" value="Periplasmic binding protein-like II"/>
    <property type="match status" value="1"/>
</dbReference>
<feature type="signal peptide" evidence="2">
    <location>
        <begin position="1"/>
        <end position="22"/>
    </location>
</feature>
<name>A0A8J2YLZ1_9RHOB</name>
<sequence length="318" mass="33377">MNIVRRALGAIAFIAVSFAAHAETYPSKQVTIVVPFAPGASNDIFARYLADGLEKIWKQPVIVENKPGAGTAIGSAHVAKSAPDGHTILFTSGSFLTNSASQKNLPFDAKTDLVPVALFAHGQSVIVVGAHVKASTLPELIAEAKSREMFYGTNGVGSMPHFHGELFNTAAGLKLTPVHYKGGAEAFVDIVGGRTDIYIGTVTTVIGGIKGNQLKPIAVVSGRRSTTLPDVATATEGGITGMEEDQKWGVYVPAGTPAASVEALNKAVNQVMSAPGSAEFLEKFGSEFAPMTPEEFKTAVHTELDMWTKLAAERGIAQ</sequence>
<proteinExistence type="inferred from homology"/>
<dbReference type="EMBL" id="BMCP01000005">
    <property type="protein sequence ID" value="GGE51926.1"/>
    <property type="molecule type" value="Genomic_DNA"/>
</dbReference>
<evidence type="ECO:0000313" key="4">
    <source>
        <dbReference type="Proteomes" id="UP000602745"/>
    </source>
</evidence>
<organism evidence="3 4">
    <name type="scientific">Agaricicola taiwanensis</name>
    <dbReference type="NCBI Taxonomy" id="591372"/>
    <lineage>
        <taxon>Bacteria</taxon>
        <taxon>Pseudomonadati</taxon>
        <taxon>Pseudomonadota</taxon>
        <taxon>Alphaproteobacteria</taxon>
        <taxon>Rhodobacterales</taxon>
        <taxon>Paracoccaceae</taxon>
        <taxon>Agaricicola</taxon>
    </lineage>
</organism>
<dbReference type="AlphaFoldDB" id="A0A8J2YLZ1"/>
<dbReference type="Gene3D" id="3.40.190.150">
    <property type="entry name" value="Bordetella uptake gene, domain 1"/>
    <property type="match status" value="1"/>
</dbReference>
<keyword evidence="2" id="KW-0732">Signal</keyword>